<sequence>MERRHVLIGAAAAGAALAVTTPSRRAVAAPPEEVDTAFLELLTARSDDQVADAVDGYSAALATDSPRSLARRLRRIATPWTWQDSEHHHDPELVRPMRAIAQALVDRQHTDGTYDIGNLHSPPDTAFAIQDICLIWSILTTDDHASTRPVRLGLQRVIRRASLALRTGGVHTPNHRWEVCAALARIHQLFPDRHLEARIDQWLAEGIDIDADGMYSERSSTYASEVTNPCLLTMAWALDRPELIEPVRRNLEATFALLEPNGEVVTVHSRRQDQKSIRDLWWYLLQYREVALVDQDGRHATVVADILDRGTGELGDFLADVVERPELSATLPAAEPLPERVSTVLTGSDLARHRTGTRTCSVFAGTDHPEVPVIASGLSTNPTVATFRSGAAILDSVRLSPRFFSTGHFRPDELEVLAEGHYRLSSELAVPYHLPLAEQDRRNDGDYALSNEGRFWAKMDFAKRPKQLVRLRTDVEVLVRDDGLDLDVELAGAQTSWTMELCFRPGGTLTGVEALDEPDTYQLVEGTGRYTVGSDVIEFGPGTGSGPAQPVSMDPGERYTYLNGSLTPDGLRVHLTGTSPTRFTLTIRG</sequence>
<evidence type="ECO:0000313" key="2">
    <source>
        <dbReference type="Proteomes" id="UP000886842"/>
    </source>
</evidence>
<proteinExistence type="predicted"/>
<dbReference type="InterPro" id="IPR006311">
    <property type="entry name" value="TAT_signal"/>
</dbReference>
<dbReference type="Gene3D" id="1.50.10.100">
    <property type="entry name" value="Chondroitin AC/alginate lyase"/>
    <property type="match status" value="1"/>
</dbReference>
<dbReference type="EMBL" id="DVLP01000290">
    <property type="protein sequence ID" value="HIT75858.1"/>
    <property type="molecule type" value="Genomic_DNA"/>
</dbReference>
<accession>A0A9D1KP05</accession>
<reference evidence="1" key="1">
    <citation type="submission" date="2020-10" db="EMBL/GenBank/DDBJ databases">
        <authorList>
            <person name="Gilroy R."/>
        </authorList>
    </citation>
    <scope>NUCLEOTIDE SEQUENCE</scope>
    <source>
        <strain evidence="1">ChiGjej1B1-24693</strain>
    </source>
</reference>
<organism evidence="1 2">
    <name type="scientific">Candidatus Avipropionibacterium avicola</name>
    <dbReference type="NCBI Taxonomy" id="2840701"/>
    <lineage>
        <taxon>Bacteria</taxon>
        <taxon>Bacillati</taxon>
        <taxon>Actinomycetota</taxon>
        <taxon>Actinomycetes</taxon>
        <taxon>Propionibacteriales</taxon>
        <taxon>Propionibacteriaceae</taxon>
        <taxon>Propionibacteriaceae incertae sedis</taxon>
        <taxon>Candidatus Avipropionibacterium</taxon>
    </lineage>
</organism>
<dbReference type="Proteomes" id="UP000886842">
    <property type="component" value="Unassembled WGS sequence"/>
</dbReference>
<evidence type="ECO:0008006" key="3">
    <source>
        <dbReference type="Google" id="ProtNLM"/>
    </source>
</evidence>
<dbReference type="AlphaFoldDB" id="A0A9D1KP05"/>
<protein>
    <recommendedName>
        <fullName evidence="3">Heparinase II/III-like protein</fullName>
    </recommendedName>
</protein>
<dbReference type="PROSITE" id="PS51318">
    <property type="entry name" value="TAT"/>
    <property type="match status" value="1"/>
</dbReference>
<dbReference type="InterPro" id="IPR008929">
    <property type="entry name" value="Chondroitin_lyas"/>
</dbReference>
<evidence type="ECO:0000313" key="1">
    <source>
        <dbReference type="EMBL" id="HIT75858.1"/>
    </source>
</evidence>
<reference evidence="1" key="2">
    <citation type="journal article" date="2021" name="PeerJ">
        <title>Extensive microbial diversity within the chicken gut microbiome revealed by metagenomics and culture.</title>
        <authorList>
            <person name="Gilroy R."/>
            <person name="Ravi A."/>
            <person name="Getino M."/>
            <person name="Pursley I."/>
            <person name="Horton D.L."/>
            <person name="Alikhan N.F."/>
            <person name="Baker D."/>
            <person name="Gharbi K."/>
            <person name="Hall N."/>
            <person name="Watson M."/>
            <person name="Adriaenssens E.M."/>
            <person name="Foster-Nyarko E."/>
            <person name="Jarju S."/>
            <person name="Secka A."/>
            <person name="Antonio M."/>
            <person name="Oren A."/>
            <person name="Chaudhuri R.R."/>
            <person name="La Ragione R."/>
            <person name="Hildebrand F."/>
            <person name="Pallen M.J."/>
        </authorList>
    </citation>
    <scope>NUCLEOTIDE SEQUENCE</scope>
    <source>
        <strain evidence="1">ChiGjej1B1-24693</strain>
    </source>
</reference>
<gene>
    <name evidence="1" type="ORF">IAA98_09750</name>
</gene>
<comment type="caution">
    <text evidence="1">The sequence shown here is derived from an EMBL/GenBank/DDBJ whole genome shotgun (WGS) entry which is preliminary data.</text>
</comment>
<name>A0A9D1KP05_9ACTN</name>